<reference evidence="2" key="1">
    <citation type="submission" date="2024-02" db="EMBL/GenBank/DDBJ databases">
        <authorList>
            <consortium name="ELIXIR-Norway"/>
            <consortium name="Elixir Norway"/>
        </authorList>
    </citation>
    <scope>NUCLEOTIDE SEQUENCE</scope>
</reference>
<organism evidence="2 3">
    <name type="scientific">Sphagnum jensenii</name>
    <dbReference type="NCBI Taxonomy" id="128206"/>
    <lineage>
        <taxon>Eukaryota</taxon>
        <taxon>Viridiplantae</taxon>
        <taxon>Streptophyta</taxon>
        <taxon>Embryophyta</taxon>
        <taxon>Bryophyta</taxon>
        <taxon>Sphagnophytina</taxon>
        <taxon>Sphagnopsida</taxon>
        <taxon>Sphagnales</taxon>
        <taxon>Sphagnaceae</taxon>
        <taxon>Sphagnum</taxon>
    </lineage>
</organism>
<dbReference type="PANTHER" id="PTHR42696:SF2">
    <property type="entry name" value="ASPARTATE AMMONIA-LYASE"/>
    <property type="match status" value="1"/>
</dbReference>
<accession>A0ABP0VG76</accession>
<dbReference type="InterPro" id="IPR000362">
    <property type="entry name" value="Fumarate_lyase_fam"/>
</dbReference>
<name>A0ABP0VG76_9BRYO</name>
<dbReference type="PRINTS" id="PR00145">
    <property type="entry name" value="ARGSUCLYASE"/>
</dbReference>
<dbReference type="EMBL" id="CAXAQS010000718">
    <property type="protein sequence ID" value="CAK9252866.1"/>
    <property type="molecule type" value="Genomic_DNA"/>
</dbReference>
<dbReference type="Proteomes" id="UP001497444">
    <property type="component" value="Unassembled WGS sequence"/>
</dbReference>
<comment type="caution">
    <text evidence="2">The sequence shown here is derived from an EMBL/GenBank/DDBJ whole genome shotgun (WGS) entry which is preliminary data.</text>
</comment>
<evidence type="ECO:0000313" key="2">
    <source>
        <dbReference type="EMBL" id="CAK9252866.1"/>
    </source>
</evidence>
<dbReference type="InterPro" id="IPR008948">
    <property type="entry name" value="L-Aspartase-like"/>
</dbReference>
<dbReference type="PRINTS" id="PR00149">
    <property type="entry name" value="FUMRATELYASE"/>
</dbReference>
<dbReference type="Gene3D" id="1.20.200.10">
    <property type="entry name" value="Fumarase/aspartase (Central domain)"/>
    <property type="match status" value="1"/>
</dbReference>
<dbReference type="InterPro" id="IPR022761">
    <property type="entry name" value="Fumarate_lyase_N"/>
</dbReference>
<keyword evidence="3" id="KW-1185">Reference proteome</keyword>
<dbReference type="InterPro" id="IPR024083">
    <property type="entry name" value="Fumarase/histidase_N"/>
</dbReference>
<dbReference type="Gene3D" id="1.10.275.10">
    <property type="entry name" value="Fumarase/aspartase (N-terminal domain)"/>
    <property type="match status" value="1"/>
</dbReference>
<protein>
    <recommendedName>
        <fullName evidence="1">Fumarate lyase N-terminal domain-containing protein</fullName>
    </recommendedName>
</protein>
<evidence type="ECO:0000313" key="3">
    <source>
        <dbReference type="Proteomes" id="UP001497444"/>
    </source>
</evidence>
<dbReference type="PANTHER" id="PTHR42696">
    <property type="entry name" value="ASPARTATE AMMONIA-LYASE"/>
    <property type="match status" value="1"/>
</dbReference>
<evidence type="ECO:0000259" key="1">
    <source>
        <dbReference type="Pfam" id="PF00206"/>
    </source>
</evidence>
<dbReference type="SUPFAM" id="SSF48557">
    <property type="entry name" value="L-aspartase-like"/>
    <property type="match status" value="1"/>
</dbReference>
<dbReference type="PROSITE" id="PS00163">
    <property type="entry name" value="FUMARATE_LYASES"/>
    <property type="match status" value="1"/>
</dbReference>
<dbReference type="Pfam" id="PF00206">
    <property type="entry name" value="Lyase_1"/>
    <property type="match status" value="1"/>
</dbReference>
<dbReference type="InterPro" id="IPR051546">
    <property type="entry name" value="Aspartate_Ammonia-Lyase"/>
</dbReference>
<gene>
    <name evidence="2" type="ORF">CSSPJE1EN1_LOCUS28244</name>
</gene>
<feature type="domain" description="Fumarate lyase N-terminal" evidence="1">
    <location>
        <begin position="29"/>
        <end position="353"/>
    </location>
</feature>
<proteinExistence type="predicted"/>
<sequence>MPLLSANTRPKENRCERDSLGYIGLPQFALYGAQTARAIRNYPISGRKSHPAVTRAFLQIKLAAARANYHCGVLSRYELRLISNAIEYILKCNESDWLDFFPVDPYQAGAGTSQNMNFNEVIANCSNLALKVPLGTYSPIHPNDQVNKSQSTNDVYPTVIRLALLDVSKEQVTSVMSLSRAFKRCSEKWARIPKSGRTHLQDAVPMFLGDEVGGYASTLNRCGAWLEKARGELLEIGIGGSAVGNRINVPKPYPNLILKALRKETGYDFFLSRDFFEMTQSQAQLSYFSAIMRTLCLELTRICNDLRLLASGPNTGLGELKLPAVQPGSSIMPGKINPSILEMVNQACYSALGFDQTVALCSQAGQLELNVMTPMMAYSLIESTVVLTHAIQVLEESCIKGITPQLTQLRKYSESTAQVATSLSPSLGYAQVAELVRESTASGVPVMELARKKSLAIQTWEAEGGKIRK</sequence>
<dbReference type="InterPro" id="IPR020557">
    <property type="entry name" value="Fumarate_lyase_CS"/>
</dbReference>